<dbReference type="AlphaFoldDB" id="A0A2N6UJ07"/>
<feature type="transmembrane region" description="Helical" evidence="1">
    <location>
        <begin position="12"/>
        <end position="34"/>
    </location>
</feature>
<organism evidence="2 3">
    <name type="scientific">Anaerococcus hydrogenalis</name>
    <dbReference type="NCBI Taxonomy" id="33029"/>
    <lineage>
        <taxon>Bacteria</taxon>
        <taxon>Bacillati</taxon>
        <taxon>Bacillota</taxon>
        <taxon>Tissierellia</taxon>
        <taxon>Tissierellales</taxon>
        <taxon>Peptoniphilaceae</taxon>
        <taxon>Anaerococcus</taxon>
    </lineage>
</organism>
<name>A0A2N6UJ07_9FIRM</name>
<feature type="transmembrane region" description="Helical" evidence="1">
    <location>
        <begin position="165"/>
        <end position="186"/>
    </location>
</feature>
<feature type="transmembrane region" description="Helical" evidence="1">
    <location>
        <begin position="357"/>
        <end position="377"/>
    </location>
</feature>
<gene>
    <name evidence="2" type="ORF">CJ192_06010</name>
</gene>
<dbReference type="InterPro" id="IPR021450">
    <property type="entry name" value="DUF3100"/>
</dbReference>
<feature type="transmembrane region" description="Helical" evidence="1">
    <location>
        <begin position="233"/>
        <end position="255"/>
    </location>
</feature>
<feature type="transmembrane region" description="Helical" evidence="1">
    <location>
        <begin position="70"/>
        <end position="90"/>
    </location>
</feature>
<dbReference type="RefSeq" id="WP_102198121.1">
    <property type="nucleotide sequence ID" value="NZ_CAUPDS010000011.1"/>
</dbReference>
<feature type="transmembrane region" description="Helical" evidence="1">
    <location>
        <begin position="102"/>
        <end position="125"/>
    </location>
</feature>
<feature type="transmembrane region" description="Helical" evidence="1">
    <location>
        <begin position="40"/>
        <end position="58"/>
    </location>
</feature>
<protein>
    <submittedName>
        <fullName evidence="2">DUF3100 domain-containing protein</fullName>
    </submittedName>
</protein>
<keyword evidence="1" id="KW-0812">Transmembrane</keyword>
<proteinExistence type="predicted"/>
<dbReference type="GeneID" id="84578735"/>
<keyword evidence="1" id="KW-0472">Membrane</keyword>
<keyword evidence="1" id="KW-1133">Transmembrane helix</keyword>
<feature type="transmembrane region" description="Helical" evidence="1">
    <location>
        <begin position="327"/>
        <end position="348"/>
    </location>
</feature>
<accession>A0A2N6UJ07</accession>
<sequence>MKNKNILTDMRLHFIILLVVIAAEAIGIIPFDFGIVKFKLLPMIYALIIGIIVARTLSSSSISERDMARAGEYVSISCLFLIAYMATAIGPNISTVIKAGPALILQEFGNLGTIFISIPIAVFVFKMDRTAIGSGFSISREEGLGIVANLYGLDSPEGRGVMGSYITGTLLGTIAFSIISSIFINISWFSPESLAMAAGTGSASMMSGAIAPIIEAFPDKEQALMGYGATSQVLSAVDTVYVAFFLGIPIAEWLYKLCKGKEKYEAEKAALAPTRHIEKKDDKEVNEGFAKTLSKYLGVLCITAVISIAGLYVSSIRMGSDSTMADVLVGMLWLFGITVIGLILDLLLQKVHINLPTILYIAFLASFASIPGLSPVAEPFNEAMTHLDLLPLCTPILAYAGISSAKELDSFKKQGLKIVVITICALLGTYIGSAVIANIVLKIMGTV</sequence>
<dbReference type="Pfam" id="PF11299">
    <property type="entry name" value="DUF3100"/>
    <property type="match status" value="1"/>
</dbReference>
<feature type="transmembrane region" description="Helical" evidence="1">
    <location>
        <begin position="389"/>
        <end position="406"/>
    </location>
</feature>
<feature type="transmembrane region" description="Helical" evidence="1">
    <location>
        <begin position="418"/>
        <end position="441"/>
    </location>
</feature>
<dbReference type="Proteomes" id="UP000235658">
    <property type="component" value="Unassembled WGS sequence"/>
</dbReference>
<reference evidence="2 3" key="1">
    <citation type="submission" date="2017-09" db="EMBL/GenBank/DDBJ databases">
        <title>Bacterial strain isolated from the female urinary microbiota.</title>
        <authorList>
            <person name="Thomas-White K."/>
            <person name="Kumar N."/>
            <person name="Forster S."/>
            <person name="Putonti C."/>
            <person name="Lawley T."/>
            <person name="Wolfe A.J."/>
        </authorList>
    </citation>
    <scope>NUCLEOTIDE SEQUENCE [LARGE SCALE GENOMIC DNA]</scope>
    <source>
        <strain evidence="2 3">UMB0204</strain>
    </source>
</reference>
<dbReference type="EMBL" id="PNHP01000003">
    <property type="protein sequence ID" value="PMC81583.1"/>
    <property type="molecule type" value="Genomic_DNA"/>
</dbReference>
<feature type="transmembrane region" description="Helical" evidence="1">
    <location>
        <begin position="296"/>
        <end position="315"/>
    </location>
</feature>
<evidence type="ECO:0000256" key="1">
    <source>
        <dbReference type="SAM" id="Phobius"/>
    </source>
</evidence>
<comment type="caution">
    <text evidence="2">The sequence shown here is derived from an EMBL/GenBank/DDBJ whole genome shotgun (WGS) entry which is preliminary data.</text>
</comment>
<evidence type="ECO:0000313" key="2">
    <source>
        <dbReference type="EMBL" id="PMC81583.1"/>
    </source>
</evidence>
<evidence type="ECO:0000313" key="3">
    <source>
        <dbReference type="Proteomes" id="UP000235658"/>
    </source>
</evidence>